<evidence type="ECO:0000313" key="5">
    <source>
        <dbReference type="EMBL" id="WFD24932.1"/>
    </source>
</evidence>
<reference evidence="5" key="1">
    <citation type="submission" date="2023-03" db="EMBL/GenBank/DDBJ databases">
        <title>Mating type loci evolution in Malassezia.</title>
        <authorList>
            <person name="Coelho M.A."/>
        </authorList>
    </citation>
    <scope>NUCLEOTIDE SEQUENCE</scope>
    <source>
        <strain evidence="5">CBS 12830</strain>
    </source>
</reference>
<keyword evidence="1 3" id="KW-0853">WD repeat</keyword>
<sequence length="201" mass="22730">MACFLDQASTTRFARRVPFLVWTTHAERARRKRSHTEESSKPAVPQRISARLRGIKTESENETNATDLAHLATPKEPPTPVVRHGDLSLEELLADTLDEDEKRKLKDSLSIKFEDSAILSSPKTELESLLRTMQLRSYTRVAQKRIYSMLYHPTLEKDLIFTGDQAGNLGIWDATAPTDEDQSEESHVLAGNAFSLQTHAW</sequence>
<dbReference type="PANTHER" id="PTHR14773">
    <property type="entry name" value="WD REPEAT-CONTAINING PROTEIN 76"/>
    <property type="match status" value="1"/>
</dbReference>
<gene>
    <name evidence="5" type="ORF">MEQU1_003638</name>
</gene>
<dbReference type="GO" id="GO:0006974">
    <property type="term" value="P:DNA damage response"/>
    <property type="evidence" value="ECO:0007669"/>
    <property type="project" value="UniProtKB-KW"/>
</dbReference>
<dbReference type="Proteomes" id="UP001214415">
    <property type="component" value="Chromosome 8"/>
</dbReference>
<comment type="function">
    <text evidence="3">DNA-binding protein that binds to both single- and double-stranded DNA. Binds preferentially to UV-damaged DNA. May be involved in DNA-metabolic processes.</text>
</comment>
<dbReference type="GO" id="GO:2000001">
    <property type="term" value="P:regulation of DNA damage checkpoint"/>
    <property type="evidence" value="ECO:0007669"/>
    <property type="project" value="TreeGrafter"/>
</dbReference>
<dbReference type="PANTHER" id="PTHR14773:SF0">
    <property type="entry name" value="WD REPEAT-CONTAINING PROTEIN 76"/>
    <property type="match status" value="1"/>
</dbReference>
<name>A0AAF0EMR6_9BASI</name>
<evidence type="ECO:0000256" key="1">
    <source>
        <dbReference type="ARBA" id="ARBA00022574"/>
    </source>
</evidence>
<organism evidence="5 6">
    <name type="scientific">Malassezia equina</name>
    <dbReference type="NCBI Taxonomy" id="1381935"/>
    <lineage>
        <taxon>Eukaryota</taxon>
        <taxon>Fungi</taxon>
        <taxon>Dikarya</taxon>
        <taxon>Basidiomycota</taxon>
        <taxon>Ustilaginomycotina</taxon>
        <taxon>Malasseziomycetes</taxon>
        <taxon>Malasseziales</taxon>
        <taxon>Malasseziaceae</taxon>
        <taxon>Malassezia</taxon>
    </lineage>
</organism>
<dbReference type="InterPro" id="IPR015943">
    <property type="entry name" value="WD40/YVTN_repeat-like_dom_sf"/>
</dbReference>
<dbReference type="AlphaFoldDB" id="A0AAF0EMR6"/>
<evidence type="ECO:0000256" key="4">
    <source>
        <dbReference type="SAM" id="MobiDB-lite"/>
    </source>
</evidence>
<evidence type="ECO:0000256" key="3">
    <source>
        <dbReference type="RuleBase" id="RU365004"/>
    </source>
</evidence>
<proteinExistence type="inferred from homology"/>
<dbReference type="Gene3D" id="2.130.10.10">
    <property type="entry name" value="YVTN repeat-like/Quinoprotein amine dehydrogenase"/>
    <property type="match status" value="1"/>
</dbReference>
<keyword evidence="2" id="KW-0677">Repeat</keyword>
<comment type="similarity">
    <text evidence="3">Belongs to the WD repeat DDB2/WDR76 family.</text>
</comment>
<dbReference type="InterPro" id="IPR050853">
    <property type="entry name" value="WD_repeat_DNA-damage-binding"/>
</dbReference>
<keyword evidence="3" id="KW-0238">DNA-binding</keyword>
<keyword evidence="6" id="KW-1185">Reference proteome</keyword>
<feature type="region of interest" description="Disordered" evidence="4">
    <location>
        <begin position="28"/>
        <end position="48"/>
    </location>
</feature>
<keyword evidence="3" id="KW-0227">DNA damage</keyword>
<dbReference type="GO" id="GO:0005634">
    <property type="term" value="C:nucleus"/>
    <property type="evidence" value="ECO:0007669"/>
    <property type="project" value="TreeGrafter"/>
</dbReference>
<accession>A0AAF0EMR6</accession>
<dbReference type="EMBL" id="CP119907">
    <property type="protein sequence ID" value="WFD24932.1"/>
    <property type="molecule type" value="Genomic_DNA"/>
</dbReference>
<evidence type="ECO:0000313" key="6">
    <source>
        <dbReference type="Proteomes" id="UP001214415"/>
    </source>
</evidence>
<dbReference type="GO" id="GO:0003677">
    <property type="term" value="F:DNA binding"/>
    <property type="evidence" value="ECO:0007669"/>
    <property type="project" value="UniProtKB-UniRule"/>
</dbReference>
<protein>
    <recommendedName>
        <fullName evidence="3">DNA damage-binding protein CMR1</fullName>
    </recommendedName>
</protein>
<evidence type="ECO:0000256" key="2">
    <source>
        <dbReference type="ARBA" id="ARBA00022737"/>
    </source>
</evidence>